<dbReference type="GO" id="GO:0050853">
    <property type="term" value="P:B cell receptor signaling pathway"/>
    <property type="evidence" value="ECO:0007669"/>
    <property type="project" value="Ensembl"/>
</dbReference>
<dbReference type="GO" id="GO:0042100">
    <property type="term" value="P:B cell proliferation"/>
    <property type="evidence" value="ECO:0007669"/>
    <property type="project" value="Ensembl"/>
</dbReference>
<dbReference type="GO" id="GO:0030183">
    <property type="term" value="P:B cell differentiation"/>
    <property type="evidence" value="ECO:0007669"/>
    <property type="project" value="Ensembl"/>
</dbReference>
<gene>
    <name evidence="9" type="primary">CD79A</name>
</gene>
<dbReference type="GO" id="GO:0009897">
    <property type="term" value="C:external side of plasma membrane"/>
    <property type="evidence" value="ECO:0007669"/>
    <property type="project" value="Ensembl"/>
</dbReference>
<dbReference type="InterPro" id="IPR007110">
    <property type="entry name" value="Ig-like_dom"/>
</dbReference>
<keyword evidence="4 6" id="KW-0472">Membrane</keyword>
<dbReference type="InterPro" id="IPR036179">
    <property type="entry name" value="Ig-like_dom_sf"/>
</dbReference>
<organism evidence="9 10">
    <name type="scientific">Vombatus ursinus</name>
    <name type="common">Common wombat</name>
    <dbReference type="NCBI Taxonomy" id="29139"/>
    <lineage>
        <taxon>Eukaryota</taxon>
        <taxon>Metazoa</taxon>
        <taxon>Chordata</taxon>
        <taxon>Craniata</taxon>
        <taxon>Vertebrata</taxon>
        <taxon>Euteleostomi</taxon>
        <taxon>Mammalia</taxon>
        <taxon>Metatheria</taxon>
        <taxon>Diprotodontia</taxon>
        <taxon>Vombatidae</taxon>
        <taxon>Vombatus</taxon>
    </lineage>
</organism>
<dbReference type="InterPro" id="IPR013783">
    <property type="entry name" value="Ig-like_fold"/>
</dbReference>
<accession>A0A4X2KRD3</accession>
<evidence type="ECO:0000313" key="10">
    <source>
        <dbReference type="Proteomes" id="UP000314987"/>
    </source>
</evidence>
<keyword evidence="10" id="KW-1185">Reference proteome</keyword>
<dbReference type="SMART" id="SM00409">
    <property type="entry name" value="IG"/>
    <property type="match status" value="1"/>
</dbReference>
<name>A0A4X2KRD3_VOMUR</name>
<dbReference type="SUPFAM" id="SSF48726">
    <property type="entry name" value="Immunoglobulin"/>
    <property type="match status" value="1"/>
</dbReference>
<dbReference type="PROSITE" id="PS50835">
    <property type="entry name" value="IG_LIKE"/>
    <property type="match status" value="1"/>
</dbReference>
<evidence type="ECO:0000256" key="6">
    <source>
        <dbReference type="SAM" id="Phobius"/>
    </source>
</evidence>
<reference evidence="10" key="1">
    <citation type="submission" date="2018-12" db="EMBL/GenBank/DDBJ databases">
        <authorList>
            <person name="Yazar S."/>
        </authorList>
    </citation>
    <scope>NUCLEOTIDE SEQUENCE [LARGE SCALE GENOMIC DNA]</scope>
</reference>
<evidence type="ECO:0000313" key="9">
    <source>
        <dbReference type="Ensembl" id="ENSVURP00010011717.1"/>
    </source>
</evidence>
<dbReference type="PANTHER" id="PTHR14334">
    <property type="entry name" value="B-CELL ANTIGEN RECEPTOR COMPLEX-ASSOCIATED PROTEIN"/>
    <property type="match status" value="1"/>
</dbReference>
<dbReference type="InterPro" id="IPR003110">
    <property type="entry name" value="Phos_immunorcpt_sig_ITAM"/>
</dbReference>
<keyword evidence="7" id="KW-0732">Signal</keyword>
<evidence type="ECO:0000256" key="1">
    <source>
        <dbReference type="ARBA" id="ARBA00004479"/>
    </source>
</evidence>
<dbReference type="PANTHER" id="PTHR14334:SF1">
    <property type="entry name" value="B-CELL ANTIGEN RECEPTOR COMPLEX-ASSOCIATED PROTEIN ALPHA CHAIN"/>
    <property type="match status" value="1"/>
</dbReference>
<dbReference type="Proteomes" id="UP000314987">
    <property type="component" value="Unassembled WGS sequence"/>
</dbReference>
<dbReference type="GO" id="GO:0042802">
    <property type="term" value="F:identical protein binding"/>
    <property type="evidence" value="ECO:0007669"/>
    <property type="project" value="Ensembl"/>
</dbReference>
<dbReference type="Pfam" id="PF02189">
    <property type="entry name" value="ITAM"/>
    <property type="match status" value="1"/>
</dbReference>
<feature type="signal peptide" evidence="7">
    <location>
        <begin position="1"/>
        <end position="20"/>
    </location>
</feature>
<evidence type="ECO:0000256" key="3">
    <source>
        <dbReference type="ARBA" id="ARBA00022989"/>
    </source>
</evidence>
<dbReference type="GeneTree" id="ENSGT00940000154363"/>
<keyword evidence="5" id="KW-0393">Immunoglobulin domain</keyword>
<dbReference type="GO" id="GO:0071755">
    <property type="term" value="C:IgM B cell receptor complex"/>
    <property type="evidence" value="ECO:0007669"/>
    <property type="project" value="Ensembl"/>
</dbReference>
<reference evidence="9" key="2">
    <citation type="submission" date="2025-08" db="UniProtKB">
        <authorList>
            <consortium name="Ensembl"/>
        </authorList>
    </citation>
    <scope>IDENTIFICATION</scope>
</reference>
<dbReference type="GO" id="GO:0004888">
    <property type="term" value="F:transmembrane signaling receptor activity"/>
    <property type="evidence" value="ECO:0007669"/>
    <property type="project" value="Ensembl"/>
</dbReference>
<protein>
    <submittedName>
        <fullName evidence="9">CD79a molecule</fullName>
    </submittedName>
</protein>
<feature type="chain" id="PRO_5021348360" evidence="7">
    <location>
        <begin position="21"/>
        <end position="250"/>
    </location>
</feature>
<feature type="domain" description="Ig-like" evidence="8">
    <location>
        <begin position="43"/>
        <end position="133"/>
    </location>
</feature>
<comment type="subcellular location">
    <subcellularLocation>
        <location evidence="1">Membrane</location>
        <topology evidence="1">Single-pass type I membrane protein</topology>
    </subcellularLocation>
</comment>
<evidence type="ECO:0000256" key="4">
    <source>
        <dbReference type="ARBA" id="ARBA00023136"/>
    </source>
</evidence>
<reference evidence="9" key="3">
    <citation type="submission" date="2025-09" db="UniProtKB">
        <authorList>
            <consortium name="Ensembl"/>
        </authorList>
    </citation>
    <scope>IDENTIFICATION</scope>
</reference>
<proteinExistence type="predicted"/>
<dbReference type="InterPro" id="IPR003599">
    <property type="entry name" value="Ig_sub"/>
</dbReference>
<dbReference type="AlphaFoldDB" id="A0A4X2KRD3"/>
<dbReference type="GO" id="GO:0005771">
    <property type="term" value="C:multivesicular body"/>
    <property type="evidence" value="ECO:0007669"/>
    <property type="project" value="Ensembl"/>
</dbReference>
<dbReference type="SMART" id="SM00077">
    <property type="entry name" value="ITAM"/>
    <property type="match status" value="1"/>
</dbReference>
<dbReference type="GO" id="GO:0045121">
    <property type="term" value="C:membrane raft"/>
    <property type="evidence" value="ECO:0007669"/>
    <property type="project" value="Ensembl"/>
</dbReference>
<sequence>MMSGLLLPSTLLFISVLSSGLVGLKSLQLRLQFSVILANAGMPKKKKVRGGSQTWGLHVTSGPPSVTAPVGGTAHLPCEHDGGTKANVTWWRVIMGNFTWPKVQVQKPTQPNGTLVFWEVNKNDAGMYLCRVSVLGEPVLESCGTYLRVREPVPRPFLDMGEGTKNRIITAEGIILLFCAVVPGTLLLFRKRWQNERYAVDHLDYYDDENLYEGLNLDDCAMYEDISRGLQGTYQDATTLRVGDVQLEKP</sequence>
<keyword evidence="3 6" id="KW-1133">Transmembrane helix</keyword>
<dbReference type="STRING" id="29139.ENSVURP00010011717"/>
<evidence type="ECO:0000256" key="5">
    <source>
        <dbReference type="ARBA" id="ARBA00023319"/>
    </source>
</evidence>
<dbReference type="Ensembl" id="ENSVURT00010013316.1">
    <property type="protein sequence ID" value="ENSVURP00010011717.1"/>
    <property type="gene ID" value="ENSVURG00010009070.1"/>
</dbReference>
<dbReference type="Gene3D" id="2.60.40.10">
    <property type="entry name" value="Immunoglobulins"/>
    <property type="match status" value="1"/>
</dbReference>
<evidence type="ECO:0000256" key="7">
    <source>
        <dbReference type="SAM" id="SignalP"/>
    </source>
</evidence>
<feature type="transmembrane region" description="Helical" evidence="6">
    <location>
        <begin position="168"/>
        <end position="189"/>
    </location>
</feature>
<evidence type="ECO:0000259" key="8">
    <source>
        <dbReference type="PROSITE" id="PS50835"/>
    </source>
</evidence>
<dbReference type="OMA" id="MYEDISH"/>
<keyword evidence="2 6" id="KW-0812">Transmembrane</keyword>
<evidence type="ECO:0000256" key="2">
    <source>
        <dbReference type="ARBA" id="ARBA00022692"/>
    </source>
</evidence>
<dbReference type="Pfam" id="PF00047">
    <property type="entry name" value="ig"/>
    <property type="match status" value="1"/>
</dbReference>
<dbReference type="InterPro" id="IPR013151">
    <property type="entry name" value="Immunoglobulin_dom"/>
</dbReference>